<keyword evidence="3" id="KW-1185">Reference proteome</keyword>
<accession>A0A7W6C2Z9</accession>
<keyword evidence="1" id="KW-1133">Transmembrane helix</keyword>
<feature type="transmembrane region" description="Helical" evidence="1">
    <location>
        <begin position="62"/>
        <end position="80"/>
    </location>
</feature>
<evidence type="ECO:0000256" key="1">
    <source>
        <dbReference type="SAM" id="Phobius"/>
    </source>
</evidence>
<reference evidence="2 3" key="1">
    <citation type="submission" date="2020-08" db="EMBL/GenBank/DDBJ databases">
        <title>Genomic Encyclopedia of Type Strains, Phase IV (KMG-IV): sequencing the most valuable type-strain genomes for metagenomic binning, comparative biology and taxonomic classification.</title>
        <authorList>
            <person name="Goeker M."/>
        </authorList>
    </citation>
    <scope>NUCLEOTIDE SEQUENCE [LARGE SCALE GENOMIC DNA]</scope>
    <source>
        <strain evidence="2 3">DSM 27568</strain>
    </source>
</reference>
<dbReference type="AlphaFoldDB" id="A0A7W6C2Z9"/>
<evidence type="ECO:0000313" key="2">
    <source>
        <dbReference type="EMBL" id="MBB3939520.1"/>
    </source>
</evidence>
<name>A0A7W6C2Z9_9SPHN</name>
<dbReference type="RefSeq" id="WP_246388362.1">
    <property type="nucleotide sequence ID" value="NZ_JACIDY010000002.1"/>
</dbReference>
<evidence type="ECO:0000313" key="3">
    <source>
        <dbReference type="Proteomes" id="UP000561459"/>
    </source>
</evidence>
<dbReference type="EMBL" id="JACIDY010000002">
    <property type="protein sequence ID" value="MBB3939520.1"/>
    <property type="molecule type" value="Genomic_DNA"/>
</dbReference>
<gene>
    <name evidence="2" type="ORF">GGR39_001160</name>
</gene>
<feature type="transmembrane region" description="Helical" evidence="1">
    <location>
        <begin position="33"/>
        <end position="53"/>
    </location>
</feature>
<protein>
    <submittedName>
        <fullName evidence="2">Cytochrome c biogenesis protein ResB</fullName>
    </submittedName>
</protein>
<sequence>MTAPQQSYGLLRRFCVDQVKTDRRNNKENRMDLALSIMMLAIVGLVAGAWFAFRRGQRRQTWLMLILAVVMAVNVGIWTIPTQSGATLKGAAPTQ</sequence>
<proteinExistence type="predicted"/>
<keyword evidence="1" id="KW-0472">Membrane</keyword>
<organism evidence="2 3">
    <name type="scientific">Novosphingobium fluoreni</name>
    <dbReference type="NCBI Taxonomy" id="1391222"/>
    <lineage>
        <taxon>Bacteria</taxon>
        <taxon>Pseudomonadati</taxon>
        <taxon>Pseudomonadota</taxon>
        <taxon>Alphaproteobacteria</taxon>
        <taxon>Sphingomonadales</taxon>
        <taxon>Sphingomonadaceae</taxon>
        <taxon>Novosphingobium</taxon>
    </lineage>
</organism>
<dbReference type="Proteomes" id="UP000561459">
    <property type="component" value="Unassembled WGS sequence"/>
</dbReference>
<keyword evidence="1" id="KW-0812">Transmembrane</keyword>
<comment type="caution">
    <text evidence="2">The sequence shown here is derived from an EMBL/GenBank/DDBJ whole genome shotgun (WGS) entry which is preliminary data.</text>
</comment>